<dbReference type="Pfam" id="PF13471">
    <property type="entry name" value="Transglut_core3"/>
    <property type="match status" value="1"/>
</dbReference>
<gene>
    <name evidence="2" type="ORF">H1D44_15205</name>
    <name evidence="3" type="ORF">HOP48_16345</name>
</gene>
<evidence type="ECO:0000313" key="3">
    <source>
        <dbReference type="EMBL" id="MCG6663106.1"/>
    </source>
</evidence>
<keyword evidence="5" id="KW-1185">Reference proteome</keyword>
<dbReference type="InterPro" id="IPR053521">
    <property type="entry name" value="McjB-like"/>
</dbReference>
<dbReference type="EMBL" id="JABFUB010000017">
    <property type="protein sequence ID" value="MCG6663106.1"/>
    <property type="molecule type" value="Genomic_DNA"/>
</dbReference>
<protein>
    <submittedName>
        <fullName evidence="2">Lasso peptide biosynthesis B2 protein</fullName>
    </submittedName>
</protein>
<dbReference type="AlphaFoldDB" id="A0A7V9W386"/>
<evidence type="ECO:0000313" key="5">
    <source>
        <dbReference type="Proteomes" id="UP000814353"/>
    </source>
</evidence>
<dbReference type="Proteomes" id="UP000518091">
    <property type="component" value="Unassembled WGS sequence"/>
</dbReference>
<evidence type="ECO:0000259" key="1">
    <source>
        <dbReference type="Pfam" id="PF13471"/>
    </source>
</evidence>
<name>A0A7V9W386_9GAMM</name>
<organism evidence="2 4">
    <name type="scientific">Billgrantia kenyensis</name>
    <dbReference type="NCBI Taxonomy" id="321266"/>
    <lineage>
        <taxon>Bacteria</taxon>
        <taxon>Pseudomonadati</taxon>
        <taxon>Pseudomonadota</taxon>
        <taxon>Gammaproteobacteria</taxon>
        <taxon>Oceanospirillales</taxon>
        <taxon>Halomonadaceae</taxon>
        <taxon>Billgrantia</taxon>
    </lineage>
</organism>
<dbReference type="InterPro" id="IPR032708">
    <property type="entry name" value="McjB_C"/>
</dbReference>
<dbReference type="Proteomes" id="UP000814353">
    <property type="component" value="Unassembled WGS sequence"/>
</dbReference>
<reference evidence="2 4" key="2">
    <citation type="submission" date="2020-07" db="EMBL/GenBank/DDBJ databases">
        <title>Identification of Halomonas strains.</title>
        <authorList>
            <person name="Xiao Z."/>
            <person name="Shen J."/>
        </authorList>
    </citation>
    <scope>NUCLEOTIDE SEQUENCE [LARGE SCALE GENOMIC DNA]</scope>
    <source>
        <strain evidence="2 4">DSM 17331</strain>
    </source>
</reference>
<evidence type="ECO:0000313" key="2">
    <source>
        <dbReference type="EMBL" id="MBA2780238.1"/>
    </source>
</evidence>
<evidence type="ECO:0000313" key="4">
    <source>
        <dbReference type="Proteomes" id="UP000518091"/>
    </source>
</evidence>
<comment type="caution">
    <text evidence="2">The sequence shown here is derived from an EMBL/GenBank/DDBJ whole genome shotgun (WGS) entry which is preliminary data.</text>
</comment>
<dbReference type="RefSeq" id="WP_181515707.1">
    <property type="nucleotide sequence ID" value="NZ_JACEFT010000021.1"/>
</dbReference>
<feature type="domain" description="Microcin J25-processing protein McjB C-terminal" evidence="1">
    <location>
        <begin position="32"/>
        <end position="142"/>
    </location>
</feature>
<accession>A0A7V9W386</accession>
<dbReference type="EMBL" id="JACEFT010000021">
    <property type="protein sequence ID" value="MBA2780238.1"/>
    <property type="molecule type" value="Genomic_DNA"/>
</dbReference>
<dbReference type="NCBIfam" id="NF033537">
    <property type="entry name" value="lasso_biosyn_B2"/>
    <property type="match status" value="1"/>
</dbReference>
<sequence>MRVLRRFVGLPRYRKVLLLEAALWLSLAWVLVRAVPFRYWSRWLGHQAAGEADMSEASRDIRVKDICWSISTISRLMRNRYTCLMLAMTAQWMMHRRHISCCLVLGALTCNREQRLSLKAHAWVRDATGVVLGDLGESYVPISSFMRRYPASSSSRDNQRNN</sequence>
<proteinExistence type="predicted"/>
<reference evidence="3 5" key="1">
    <citation type="submission" date="2020-05" db="EMBL/GenBank/DDBJ databases">
        <title>Comparative genomic analysis of denitrifying bacteria from Halomonas genus.</title>
        <authorList>
            <person name="Wang L."/>
            <person name="Shao Z."/>
        </authorList>
    </citation>
    <scope>NUCLEOTIDE SEQUENCE [LARGE SCALE GENOMIC DNA]</scope>
    <source>
        <strain evidence="3 5">DSM 17331</strain>
    </source>
</reference>